<evidence type="ECO:0000313" key="11">
    <source>
        <dbReference type="WBParaSite" id="HNAJ_0000126401-mRNA-1"/>
    </source>
</evidence>
<evidence type="ECO:0000313" key="9">
    <source>
        <dbReference type="EMBL" id="VDN97123.1"/>
    </source>
</evidence>
<keyword evidence="6 8" id="KW-1133">Transmembrane helix</keyword>
<dbReference type="EMBL" id="UZAE01000468">
    <property type="protein sequence ID" value="VDN97123.1"/>
    <property type="molecule type" value="Genomic_DNA"/>
</dbReference>
<protein>
    <recommendedName>
        <fullName evidence="8">Phosphate transporter</fullName>
    </recommendedName>
</protein>
<dbReference type="PANTHER" id="PTHR11101">
    <property type="entry name" value="PHOSPHATE TRANSPORTER"/>
    <property type="match status" value="1"/>
</dbReference>
<feature type="transmembrane region" description="Helical" evidence="8">
    <location>
        <begin position="146"/>
        <end position="168"/>
    </location>
</feature>
<reference evidence="11" key="1">
    <citation type="submission" date="2017-02" db="UniProtKB">
        <authorList>
            <consortium name="WormBaseParasite"/>
        </authorList>
    </citation>
    <scope>IDENTIFICATION</scope>
</reference>
<evidence type="ECO:0000256" key="5">
    <source>
        <dbReference type="ARBA" id="ARBA00022692"/>
    </source>
</evidence>
<gene>
    <name evidence="9" type="ORF">HNAJ_LOCUS1264</name>
</gene>
<evidence type="ECO:0000256" key="4">
    <source>
        <dbReference type="ARBA" id="ARBA00022592"/>
    </source>
</evidence>
<dbReference type="WBParaSite" id="HNAJ_0000126401-mRNA-1">
    <property type="protein sequence ID" value="HNAJ_0000126401-mRNA-1"/>
    <property type="gene ID" value="HNAJ_0000126401"/>
</dbReference>
<dbReference type="GO" id="GO:0035435">
    <property type="term" value="P:phosphate ion transmembrane transport"/>
    <property type="evidence" value="ECO:0007669"/>
    <property type="project" value="TreeGrafter"/>
</dbReference>
<keyword evidence="10" id="KW-1185">Reference proteome</keyword>
<feature type="transmembrane region" description="Helical" evidence="8">
    <location>
        <begin position="188"/>
        <end position="206"/>
    </location>
</feature>
<keyword evidence="3 8" id="KW-0813">Transport</keyword>
<accession>A0A0R3T2S6</accession>
<keyword evidence="4 8" id="KW-0592">Phosphate transport</keyword>
<evidence type="ECO:0000256" key="2">
    <source>
        <dbReference type="ARBA" id="ARBA00009916"/>
    </source>
</evidence>
<evidence type="ECO:0000313" key="10">
    <source>
        <dbReference type="Proteomes" id="UP000278807"/>
    </source>
</evidence>
<evidence type="ECO:0000256" key="8">
    <source>
        <dbReference type="RuleBase" id="RU363058"/>
    </source>
</evidence>
<organism evidence="11">
    <name type="scientific">Rodentolepis nana</name>
    <name type="common">Dwarf tapeworm</name>
    <name type="synonym">Hymenolepis nana</name>
    <dbReference type="NCBI Taxonomy" id="102285"/>
    <lineage>
        <taxon>Eukaryota</taxon>
        <taxon>Metazoa</taxon>
        <taxon>Spiralia</taxon>
        <taxon>Lophotrochozoa</taxon>
        <taxon>Platyhelminthes</taxon>
        <taxon>Cestoda</taxon>
        <taxon>Eucestoda</taxon>
        <taxon>Cyclophyllidea</taxon>
        <taxon>Hymenolepididae</taxon>
        <taxon>Rodentolepis</taxon>
    </lineage>
</organism>
<dbReference type="Proteomes" id="UP000278807">
    <property type="component" value="Unassembled WGS sequence"/>
</dbReference>
<keyword evidence="7 8" id="KW-0472">Membrane</keyword>
<evidence type="ECO:0000256" key="7">
    <source>
        <dbReference type="ARBA" id="ARBA00023136"/>
    </source>
</evidence>
<feature type="transmembrane region" description="Helical" evidence="8">
    <location>
        <begin position="218"/>
        <end position="242"/>
    </location>
</feature>
<sequence>MLSEAELLLVVIGFLIAFVSAFGLGANDVANSFGTSVGSKVLTLRQACILATIFEIAGSVLLGGHVSATVRGGIIDPVRFNGTENGAIRLMQGQVSSLIGACSWMLLATFLRIPVSATHSIVGATAGFGLVLFGSEGVQWKGILKIVGSWFVSPILSGIVSSTLYLVIKYTVLVKENSLEPALNTLPFLYAITIFINVFSVLYGGLKMLNLPEMPLWAILTTAGVTAFVAGLIVLIFVRPIIRKKVQDRLSGKAPPPKKKRNWNCLRQCRNKIENFFSTEKAENSTIKTRQNDVVVRTTSIDLEIDNIPYIDDVEEEENGRTIGRDGQVCDRPEEAEVFAFAQILTATFGSFVHGGNDVANAIGPVMGLWIVATSGDVLMTAMPKVWILFYGGLGISVGLWVWGRKVMQTIGHDLTEITPTTGMCIELGAAITVLIASKAGL</sequence>
<reference evidence="9 10" key="2">
    <citation type="submission" date="2018-11" db="EMBL/GenBank/DDBJ databases">
        <authorList>
            <consortium name="Pathogen Informatics"/>
        </authorList>
    </citation>
    <scope>NUCLEOTIDE SEQUENCE [LARGE SCALE GENOMIC DNA]</scope>
</reference>
<feature type="transmembrane region" description="Helical" evidence="8">
    <location>
        <begin position="7"/>
        <end position="24"/>
    </location>
</feature>
<name>A0A0R3T2S6_RODNA</name>
<comment type="similarity">
    <text evidence="2 8">Belongs to the inorganic phosphate transporter (PiT) (TC 2.A.20) family.</text>
</comment>
<evidence type="ECO:0000256" key="3">
    <source>
        <dbReference type="ARBA" id="ARBA00022448"/>
    </source>
</evidence>
<dbReference type="InterPro" id="IPR001204">
    <property type="entry name" value="Phos_transporter"/>
</dbReference>
<feature type="transmembrane region" description="Helical" evidence="8">
    <location>
        <begin position="113"/>
        <end position="134"/>
    </location>
</feature>
<feature type="transmembrane region" description="Helical" evidence="8">
    <location>
        <begin position="44"/>
        <end position="66"/>
    </location>
</feature>
<dbReference type="GO" id="GO:0005315">
    <property type="term" value="F:phosphate transmembrane transporter activity"/>
    <property type="evidence" value="ECO:0007669"/>
    <property type="project" value="InterPro"/>
</dbReference>
<dbReference type="PANTHER" id="PTHR11101:SF80">
    <property type="entry name" value="PHOSPHATE TRANSPORTER"/>
    <property type="match status" value="1"/>
</dbReference>
<dbReference type="OrthoDB" id="260807at2759"/>
<dbReference type="GO" id="GO:0016020">
    <property type="term" value="C:membrane"/>
    <property type="evidence" value="ECO:0007669"/>
    <property type="project" value="UniProtKB-SubCell"/>
</dbReference>
<evidence type="ECO:0000256" key="1">
    <source>
        <dbReference type="ARBA" id="ARBA00004141"/>
    </source>
</evidence>
<comment type="function">
    <text evidence="8">Sodium-phosphate symporter.</text>
</comment>
<comment type="subcellular location">
    <subcellularLocation>
        <location evidence="1 8">Membrane</location>
        <topology evidence="1 8">Multi-pass membrane protein</topology>
    </subcellularLocation>
</comment>
<proteinExistence type="inferred from homology"/>
<dbReference type="Pfam" id="PF01384">
    <property type="entry name" value="PHO4"/>
    <property type="match status" value="1"/>
</dbReference>
<feature type="transmembrane region" description="Helical" evidence="8">
    <location>
        <begin position="386"/>
        <end position="403"/>
    </location>
</feature>
<keyword evidence="5 8" id="KW-0812">Transmembrane</keyword>
<dbReference type="AlphaFoldDB" id="A0A0R3T2S6"/>
<evidence type="ECO:0000256" key="6">
    <source>
        <dbReference type="ARBA" id="ARBA00022989"/>
    </source>
</evidence>